<name>A0A4V3ATL2_9BACI</name>
<dbReference type="EMBL" id="SMYO01000007">
    <property type="protein sequence ID" value="TDK60413.1"/>
    <property type="molecule type" value="Genomic_DNA"/>
</dbReference>
<sequence>MKIDKYYRESASISLNGSIAALVPAFLIIIVDLSFFQNKKMMLLTIPFLIYSFISFQIYLFKVRQALLIKKNLLKSRSFYHSIFETGHLLAVYLPKRLQLYFPDGNLAGEIKKYRGKKLGFPVFSKIYALNDMNHQLIGIYKVKKGKYKKIEVFDRNKVYQGYYQIRKLNARKYKKELFDANERFIGAVEGASLFMDEKIINPANHQLGRLRRGWMPVEWSDFFPEPNTPVLSFTEGISESDKLLQMSFLINEYFIER</sequence>
<dbReference type="AlphaFoldDB" id="A0A4V3ATL2"/>
<organism evidence="3 4">
    <name type="scientific">Bacillus salipaludis</name>
    <dbReference type="NCBI Taxonomy" id="2547811"/>
    <lineage>
        <taxon>Bacteria</taxon>
        <taxon>Bacillati</taxon>
        <taxon>Bacillota</taxon>
        <taxon>Bacilli</taxon>
        <taxon>Bacillales</taxon>
        <taxon>Bacillaceae</taxon>
        <taxon>Bacillus</taxon>
    </lineage>
</organism>
<comment type="caution">
    <text evidence="3">The sequence shown here is derived from an EMBL/GenBank/DDBJ whole genome shotgun (WGS) entry which is preliminary data.</text>
</comment>
<reference evidence="3 4" key="1">
    <citation type="submission" date="2019-03" db="EMBL/GenBank/DDBJ databases">
        <title>Bacillus niacini sp. nov. a Nicotinate-Metabolizing Mesophile Isolated from Soil.</title>
        <authorList>
            <person name="Zhang G."/>
        </authorList>
    </citation>
    <scope>NUCLEOTIDE SEQUENCE [LARGE SCALE GENOMIC DNA]</scope>
    <source>
        <strain evidence="3 4">WN066</strain>
    </source>
</reference>
<keyword evidence="1" id="KW-0472">Membrane</keyword>
<dbReference type="RefSeq" id="WP_133336165.1">
    <property type="nucleotide sequence ID" value="NZ_JAVGVR010000001.1"/>
</dbReference>
<reference evidence="2" key="2">
    <citation type="submission" date="2023-08" db="EMBL/GenBank/DDBJ databases">
        <title>Nitrogen cycling bacteria in agricultural field soils.</title>
        <authorList>
            <person name="Jang J."/>
        </authorList>
    </citation>
    <scope>NUCLEOTIDE SEQUENCE</scope>
    <source>
        <strain evidence="2">PS3-36</strain>
    </source>
</reference>
<evidence type="ECO:0000313" key="5">
    <source>
        <dbReference type="Proteomes" id="UP001178888"/>
    </source>
</evidence>
<feature type="transmembrane region" description="Helical" evidence="1">
    <location>
        <begin position="12"/>
        <end position="35"/>
    </location>
</feature>
<evidence type="ECO:0000313" key="3">
    <source>
        <dbReference type="EMBL" id="TDK60413.1"/>
    </source>
</evidence>
<accession>A0A4V3ATL2</accession>
<evidence type="ECO:0000313" key="4">
    <source>
        <dbReference type="Proteomes" id="UP000295132"/>
    </source>
</evidence>
<dbReference type="EMBL" id="JAVGVR010000001">
    <property type="protein sequence ID" value="MDQ6599303.1"/>
    <property type="molecule type" value="Genomic_DNA"/>
</dbReference>
<dbReference type="Proteomes" id="UP001178888">
    <property type="component" value="Unassembled WGS sequence"/>
</dbReference>
<evidence type="ECO:0000256" key="1">
    <source>
        <dbReference type="SAM" id="Phobius"/>
    </source>
</evidence>
<gene>
    <name evidence="3" type="ORF">E2K98_17065</name>
    <name evidence="2" type="ORF">RCG21_23705</name>
</gene>
<keyword evidence="1" id="KW-1133">Transmembrane helix</keyword>
<proteinExistence type="predicted"/>
<keyword evidence="5" id="KW-1185">Reference proteome</keyword>
<keyword evidence="1" id="KW-0812">Transmembrane</keyword>
<dbReference type="Proteomes" id="UP000295132">
    <property type="component" value="Unassembled WGS sequence"/>
</dbReference>
<feature type="transmembrane region" description="Helical" evidence="1">
    <location>
        <begin position="41"/>
        <end position="61"/>
    </location>
</feature>
<evidence type="ECO:0000313" key="2">
    <source>
        <dbReference type="EMBL" id="MDQ6599303.1"/>
    </source>
</evidence>
<protein>
    <submittedName>
        <fullName evidence="3">Uncharacterized protein</fullName>
    </submittedName>
</protein>